<evidence type="ECO:0000313" key="2">
    <source>
        <dbReference type="EMBL" id="MBB3942738.1"/>
    </source>
</evidence>
<feature type="transmembrane region" description="Helical" evidence="1">
    <location>
        <begin position="14"/>
        <end position="34"/>
    </location>
</feature>
<keyword evidence="1" id="KW-1133">Transmembrane helix</keyword>
<comment type="caution">
    <text evidence="2">The sequence shown here is derived from an EMBL/GenBank/DDBJ whole genome shotgun (WGS) entry which is preliminary data.</text>
</comment>
<proteinExistence type="predicted"/>
<protein>
    <submittedName>
        <fullName evidence="2">Putative membrane-anchored protein</fullName>
    </submittedName>
</protein>
<dbReference type="AlphaFoldDB" id="A0A840AX62"/>
<dbReference type="RefSeq" id="WP_183940577.1">
    <property type="nucleotide sequence ID" value="NZ_BAABBG010000023.1"/>
</dbReference>
<dbReference type="Pfam" id="PF11003">
    <property type="entry name" value="DUF2842"/>
    <property type="match status" value="1"/>
</dbReference>
<evidence type="ECO:0000256" key="1">
    <source>
        <dbReference type="SAM" id="Phobius"/>
    </source>
</evidence>
<accession>A0A840AX62</accession>
<evidence type="ECO:0000313" key="3">
    <source>
        <dbReference type="Proteomes" id="UP000581447"/>
    </source>
</evidence>
<name>A0A840AX62_9SPHN</name>
<organism evidence="2 3">
    <name type="scientific">Sphingorhabdus rigui</name>
    <dbReference type="NCBI Taxonomy" id="1282858"/>
    <lineage>
        <taxon>Bacteria</taxon>
        <taxon>Pseudomonadati</taxon>
        <taxon>Pseudomonadota</taxon>
        <taxon>Alphaproteobacteria</taxon>
        <taxon>Sphingomonadales</taxon>
        <taxon>Sphingomonadaceae</taxon>
        <taxon>Sphingorhabdus</taxon>
    </lineage>
</organism>
<feature type="transmembrane region" description="Helical" evidence="1">
    <location>
        <begin position="40"/>
        <end position="58"/>
    </location>
</feature>
<keyword evidence="1" id="KW-0812">Transmembrane</keyword>
<dbReference type="Proteomes" id="UP000581447">
    <property type="component" value="Unassembled WGS sequence"/>
</dbReference>
<keyword evidence="3" id="KW-1185">Reference proteome</keyword>
<keyword evidence="1" id="KW-0472">Membrane</keyword>
<gene>
    <name evidence="2" type="ORF">GGR91_000960</name>
</gene>
<reference evidence="2 3" key="1">
    <citation type="submission" date="2020-08" db="EMBL/GenBank/DDBJ databases">
        <title>Genomic Encyclopedia of Type Strains, Phase IV (KMG-IV): sequencing the most valuable type-strain genomes for metagenomic binning, comparative biology and taxonomic classification.</title>
        <authorList>
            <person name="Goeker M."/>
        </authorList>
    </citation>
    <scope>NUCLEOTIDE SEQUENCE [LARGE SCALE GENOMIC DNA]</scope>
    <source>
        <strain evidence="2 3">DSM 29050</strain>
    </source>
</reference>
<dbReference type="InterPro" id="IPR021265">
    <property type="entry name" value="DUF2842"/>
</dbReference>
<sequence length="78" mass="8696">MNGPLKQPTWRKPAGMLAILLIILVWAVLIVSASEFIGQLHILLQSVIYLIAGVIWIAPMRPLMIWMETGSFRAPPTT</sequence>
<dbReference type="EMBL" id="JACIEA010000001">
    <property type="protein sequence ID" value="MBB3942738.1"/>
    <property type="molecule type" value="Genomic_DNA"/>
</dbReference>